<comment type="caution">
    <text evidence="2">The sequence shown here is derived from an EMBL/GenBank/DDBJ whole genome shotgun (WGS) entry which is preliminary data.</text>
</comment>
<sequence length="222" mass="24552">MLRPEHDETALWAKRPWLIYWYGIIDSLFEVYGIFATSPDADWFTRPTVVTPKQATRKGASAVISRRNQSSSPSASYSDSSLSTVRWIPSSSNAVQPSLADADEKFNLDTFALLSWVFGQNTWRNVVDFEPESFDPTPGGRVSVKRGVANPLLNQTASSHITRLNPEATEFVPKRAHVRRYPSTSVNLTDNTENLFEACSDIASPNSSRSGSLLHASLGTDV</sequence>
<evidence type="ECO:0000313" key="2">
    <source>
        <dbReference type="EMBL" id="KPM39703.1"/>
    </source>
</evidence>
<gene>
    <name evidence="2" type="ORF">AK830_g6856</name>
</gene>
<evidence type="ECO:0000256" key="1">
    <source>
        <dbReference type="SAM" id="MobiDB-lite"/>
    </source>
</evidence>
<dbReference type="OrthoDB" id="5057033at2759"/>
<dbReference type="EMBL" id="LKCW01000100">
    <property type="protein sequence ID" value="KPM39703.1"/>
    <property type="molecule type" value="Genomic_DNA"/>
</dbReference>
<organism evidence="2 3">
    <name type="scientific">Neonectria ditissima</name>
    <dbReference type="NCBI Taxonomy" id="78410"/>
    <lineage>
        <taxon>Eukaryota</taxon>
        <taxon>Fungi</taxon>
        <taxon>Dikarya</taxon>
        <taxon>Ascomycota</taxon>
        <taxon>Pezizomycotina</taxon>
        <taxon>Sordariomycetes</taxon>
        <taxon>Hypocreomycetidae</taxon>
        <taxon>Hypocreales</taxon>
        <taxon>Nectriaceae</taxon>
        <taxon>Neonectria</taxon>
    </lineage>
</organism>
<feature type="region of interest" description="Disordered" evidence="1">
    <location>
        <begin position="55"/>
        <end position="80"/>
    </location>
</feature>
<evidence type="ECO:0000313" key="3">
    <source>
        <dbReference type="Proteomes" id="UP000050424"/>
    </source>
</evidence>
<name>A0A0P7AYM9_9HYPO</name>
<protein>
    <submittedName>
        <fullName evidence="2">Uncharacterized protein</fullName>
    </submittedName>
</protein>
<feature type="compositionally biased region" description="Low complexity" evidence="1">
    <location>
        <begin position="70"/>
        <end position="80"/>
    </location>
</feature>
<accession>A0A0P7AYM9</accession>
<dbReference type="AlphaFoldDB" id="A0A0P7AYM9"/>
<keyword evidence="3" id="KW-1185">Reference proteome</keyword>
<reference evidence="2 3" key="1">
    <citation type="submission" date="2015-09" db="EMBL/GenBank/DDBJ databases">
        <title>Draft genome of a European isolate of the apple canker pathogen Neonectria ditissima.</title>
        <authorList>
            <person name="Gomez-Cortecero A."/>
            <person name="Harrison R.J."/>
            <person name="Armitage A.D."/>
        </authorList>
    </citation>
    <scope>NUCLEOTIDE SEQUENCE [LARGE SCALE GENOMIC DNA]</scope>
    <source>
        <strain evidence="2 3">R09/05</strain>
    </source>
</reference>
<dbReference type="Proteomes" id="UP000050424">
    <property type="component" value="Unassembled WGS sequence"/>
</dbReference>
<proteinExistence type="predicted"/>